<evidence type="ECO:0000313" key="2">
    <source>
        <dbReference type="Proteomes" id="UP001459714"/>
    </source>
</evidence>
<reference evidence="1 2" key="1">
    <citation type="submission" date="2024-03" db="EMBL/GenBank/DDBJ databases">
        <title>Bacilli Hybrid Assemblies.</title>
        <authorList>
            <person name="Kovac J."/>
        </authorList>
    </citation>
    <scope>NUCLEOTIDE SEQUENCE [LARGE SCALE GENOMIC DNA]</scope>
    <source>
        <strain evidence="1 2">FSL M8-0022</strain>
    </source>
</reference>
<evidence type="ECO:0000313" key="1">
    <source>
        <dbReference type="EMBL" id="MEL3955876.1"/>
    </source>
</evidence>
<keyword evidence="2" id="KW-1185">Reference proteome</keyword>
<protein>
    <submittedName>
        <fullName evidence="1">Uncharacterized protein</fullName>
    </submittedName>
</protein>
<sequence>MTKVAAIIEYIGNRQPKAKLYDWIYSDKLKLEEPYTPGLEKETFERVRRIIQHRKNLRQEMSFMMRKP</sequence>
<proteinExistence type="predicted"/>
<organism evidence="1 2">
    <name type="scientific">Caldifermentibacillus hisashii</name>
    <dbReference type="NCBI Taxonomy" id="996558"/>
    <lineage>
        <taxon>Bacteria</taxon>
        <taxon>Bacillati</taxon>
        <taxon>Bacillota</taxon>
        <taxon>Bacilli</taxon>
        <taxon>Bacillales</taxon>
        <taxon>Bacillaceae</taxon>
        <taxon>Caldifermentibacillus</taxon>
    </lineage>
</organism>
<dbReference type="EMBL" id="JBBYAK010000001">
    <property type="protein sequence ID" value="MEL3955876.1"/>
    <property type="molecule type" value="Genomic_DNA"/>
</dbReference>
<dbReference type="Proteomes" id="UP001459714">
    <property type="component" value="Unassembled WGS sequence"/>
</dbReference>
<dbReference type="RefSeq" id="WP_216407393.1">
    <property type="nucleotide sequence ID" value="NZ_CP163265.1"/>
</dbReference>
<gene>
    <name evidence="1" type="ORF">NST17_01340</name>
</gene>
<name>A0ABU9JUZ9_9BACI</name>
<accession>A0ABU9JUZ9</accession>
<comment type="caution">
    <text evidence="1">The sequence shown here is derived from an EMBL/GenBank/DDBJ whole genome shotgun (WGS) entry which is preliminary data.</text>
</comment>